<evidence type="ECO:0000313" key="2">
    <source>
        <dbReference type="EMBL" id="CAG8819311.1"/>
    </source>
</evidence>
<feature type="compositionally biased region" description="Polar residues" evidence="1">
    <location>
        <begin position="1"/>
        <end position="12"/>
    </location>
</feature>
<evidence type="ECO:0000256" key="1">
    <source>
        <dbReference type="SAM" id="MobiDB-lite"/>
    </source>
</evidence>
<evidence type="ECO:0000313" key="3">
    <source>
        <dbReference type="Proteomes" id="UP000789901"/>
    </source>
</evidence>
<keyword evidence="3" id="KW-1185">Reference proteome</keyword>
<dbReference type="EMBL" id="CAJVQB010033131">
    <property type="protein sequence ID" value="CAG8819311.1"/>
    <property type="molecule type" value="Genomic_DNA"/>
</dbReference>
<gene>
    <name evidence="2" type="ORF">GMARGA_LOCUS27271</name>
</gene>
<reference evidence="2 3" key="1">
    <citation type="submission" date="2021-06" db="EMBL/GenBank/DDBJ databases">
        <authorList>
            <person name="Kallberg Y."/>
            <person name="Tangrot J."/>
            <person name="Rosling A."/>
        </authorList>
    </citation>
    <scope>NUCLEOTIDE SEQUENCE [LARGE SCALE GENOMIC DNA]</scope>
    <source>
        <strain evidence="2 3">120-4 pot B 10/14</strain>
    </source>
</reference>
<protein>
    <submittedName>
        <fullName evidence="2">38038_t:CDS:1</fullName>
    </submittedName>
</protein>
<name>A0ABN7W753_GIGMA</name>
<feature type="non-terminal residue" evidence="2">
    <location>
        <position position="362"/>
    </location>
</feature>
<comment type="caution">
    <text evidence="2">The sequence shown here is derived from an EMBL/GenBank/DDBJ whole genome shotgun (WGS) entry which is preliminary data.</text>
</comment>
<sequence length="362" mass="42208">ELLNLDNHNQESTLDEPRLRNATSSPSLSIEEEFTRETLFFNKNKIKCTIWNIPNEISVARIRKSLSFYGRMTIQSTMANGKSKAIYVEILTGSSKASRSARRESWSRGLSKERHNKCYSDKTLVIITFGKISAIPTDKEKSNNNRQLLFRYDQMTKEKWEEYSGDLERYLKNKPSINLLHESNLEELYESLKKGAPNNIRSNKVDKNSASVILKKDVISLSRIYKLLKYQYKTTKVASLSEDVVADFNHQVKEINKKYGLEIMLRKMIQSLLEKPFCKVSIDRVLSNINGEFLLLTDPKEVLTKTEAHFQQQFAKKQTKLEQMSNDWKDTYSPIEWINEDWYKSLDQEISNMEWNAMLGEL</sequence>
<accession>A0ABN7W753</accession>
<organism evidence="2 3">
    <name type="scientific">Gigaspora margarita</name>
    <dbReference type="NCBI Taxonomy" id="4874"/>
    <lineage>
        <taxon>Eukaryota</taxon>
        <taxon>Fungi</taxon>
        <taxon>Fungi incertae sedis</taxon>
        <taxon>Mucoromycota</taxon>
        <taxon>Glomeromycotina</taxon>
        <taxon>Glomeromycetes</taxon>
        <taxon>Diversisporales</taxon>
        <taxon>Gigasporaceae</taxon>
        <taxon>Gigaspora</taxon>
    </lineage>
</organism>
<dbReference type="Proteomes" id="UP000789901">
    <property type="component" value="Unassembled WGS sequence"/>
</dbReference>
<proteinExistence type="predicted"/>
<feature type="region of interest" description="Disordered" evidence="1">
    <location>
        <begin position="1"/>
        <end position="26"/>
    </location>
</feature>
<feature type="non-terminal residue" evidence="2">
    <location>
        <position position="1"/>
    </location>
</feature>